<dbReference type="AlphaFoldDB" id="A0A9Q0L4H9"/>
<dbReference type="OrthoDB" id="5835829at2759"/>
<dbReference type="PANTHER" id="PTHR48048">
    <property type="entry name" value="GLYCOSYLTRANSFERASE"/>
    <property type="match status" value="1"/>
</dbReference>
<evidence type="ECO:0000256" key="1">
    <source>
        <dbReference type="ARBA" id="ARBA00009995"/>
    </source>
</evidence>
<evidence type="ECO:0000256" key="2">
    <source>
        <dbReference type="ARBA" id="ARBA00022679"/>
    </source>
</evidence>
<sequence length="202" mass="22397">MDFFCASIYDVVSNELLLPSYVFLTSSTAFMNLLLHLLRLDFDIQTDFKDLETELVVPGIINPVRPHVLPSAISSKSEDAYTWFLYHSRWLGVRCTRSCTRPSLRASKDGSTISHRPRWSGSASATLGASMCRSGVLGSSGQERIGVRMDPTSGCAASTRRIVSHCGRNSILESIWFGVLVAAWPSYAEQHMIAFKMVKEKG</sequence>
<dbReference type="Gene3D" id="3.40.50.2000">
    <property type="entry name" value="Glycogen Phosphorylase B"/>
    <property type="match status" value="2"/>
</dbReference>
<comment type="similarity">
    <text evidence="1">Belongs to the UDP-glycosyltransferase family.</text>
</comment>
<reference evidence="3" key="1">
    <citation type="journal article" date="2023" name="Plant J.">
        <title>The genome of the king protea, Protea cynaroides.</title>
        <authorList>
            <person name="Chang J."/>
            <person name="Duong T.A."/>
            <person name="Schoeman C."/>
            <person name="Ma X."/>
            <person name="Roodt D."/>
            <person name="Barker N."/>
            <person name="Li Z."/>
            <person name="Van de Peer Y."/>
            <person name="Mizrachi E."/>
        </authorList>
    </citation>
    <scope>NUCLEOTIDE SEQUENCE</scope>
    <source>
        <tissue evidence="3">Young leaves</tissue>
    </source>
</reference>
<proteinExistence type="inferred from homology"/>
<dbReference type="Pfam" id="PF00201">
    <property type="entry name" value="UDPGT"/>
    <property type="match status" value="1"/>
</dbReference>
<dbReference type="Proteomes" id="UP001141806">
    <property type="component" value="Unassembled WGS sequence"/>
</dbReference>
<dbReference type="InterPro" id="IPR002213">
    <property type="entry name" value="UDP_glucos_trans"/>
</dbReference>
<dbReference type="PANTHER" id="PTHR48048:SF45">
    <property type="entry name" value="GLYCOSYLTRANSFERASE"/>
    <property type="match status" value="1"/>
</dbReference>
<comment type="caution">
    <text evidence="3">The sequence shown here is derived from an EMBL/GenBank/DDBJ whole genome shotgun (WGS) entry which is preliminary data.</text>
</comment>
<gene>
    <name evidence="3" type="ORF">NE237_033149</name>
</gene>
<keyword evidence="4" id="KW-1185">Reference proteome</keyword>
<dbReference type="InterPro" id="IPR050481">
    <property type="entry name" value="UDP-glycosyltransf_plant"/>
</dbReference>
<dbReference type="EMBL" id="JAMYWD010000001">
    <property type="protein sequence ID" value="KAJ4982312.1"/>
    <property type="molecule type" value="Genomic_DNA"/>
</dbReference>
<organism evidence="3 4">
    <name type="scientific">Protea cynaroides</name>
    <dbReference type="NCBI Taxonomy" id="273540"/>
    <lineage>
        <taxon>Eukaryota</taxon>
        <taxon>Viridiplantae</taxon>
        <taxon>Streptophyta</taxon>
        <taxon>Embryophyta</taxon>
        <taxon>Tracheophyta</taxon>
        <taxon>Spermatophyta</taxon>
        <taxon>Magnoliopsida</taxon>
        <taxon>Proteales</taxon>
        <taxon>Proteaceae</taxon>
        <taxon>Protea</taxon>
    </lineage>
</organism>
<keyword evidence="2" id="KW-0808">Transferase</keyword>
<dbReference type="SUPFAM" id="SSF53756">
    <property type="entry name" value="UDP-Glycosyltransferase/glycogen phosphorylase"/>
    <property type="match status" value="1"/>
</dbReference>
<accession>A0A9Q0L4H9</accession>
<evidence type="ECO:0000313" key="3">
    <source>
        <dbReference type="EMBL" id="KAJ4982312.1"/>
    </source>
</evidence>
<name>A0A9Q0L4H9_9MAGN</name>
<evidence type="ECO:0000313" key="4">
    <source>
        <dbReference type="Proteomes" id="UP001141806"/>
    </source>
</evidence>
<protein>
    <submittedName>
        <fullName evidence="3">Uncharacterized protein</fullName>
    </submittedName>
</protein>
<dbReference type="GO" id="GO:0035251">
    <property type="term" value="F:UDP-glucosyltransferase activity"/>
    <property type="evidence" value="ECO:0007669"/>
    <property type="project" value="InterPro"/>
</dbReference>